<dbReference type="OrthoDB" id="5243723at2759"/>
<keyword evidence="1" id="KW-0732">Signal</keyword>
<reference evidence="2 3" key="1">
    <citation type="submission" date="2016-10" db="EMBL/GenBank/DDBJ databases">
        <title>Draft genome sequence of Coniochaeta ligniaria NRRL30616, a lignocellulolytic fungus for bioabatement of inhibitors in plant biomass hydrolysates.</title>
        <authorList>
            <consortium name="DOE Joint Genome Institute"/>
            <person name="Jimenez D.J."/>
            <person name="Hector R.E."/>
            <person name="Riley R."/>
            <person name="Sun H."/>
            <person name="Grigoriev I.V."/>
            <person name="Van Elsas J.D."/>
            <person name="Nichols N.N."/>
        </authorList>
    </citation>
    <scope>NUCLEOTIDE SEQUENCE [LARGE SCALE GENOMIC DNA]</scope>
    <source>
        <strain evidence="2 3">NRRL 30616</strain>
    </source>
</reference>
<evidence type="ECO:0000313" key="3">
    <source>
        <dbReference type="Proteomes" id="UP000182658"/>
    </source>
</evidence>
<keyword evidence="3" id="KW-1185">Reference proteome</keyword>
<dbReference type="EMBL" id="KV875099">
    <property type="protein sequence ID" value="OIW27230.1"/>
    <property type="molecule type" value="Genomic_DNA"/>
</dbReference>
<evidence type="ECO:0000313" key="2">
    <source>
        <dbReference type="EMBL" id="OIW27230.1"/>
    </source>
</evidence>
<dbReference type="AlphaFoldDB" id="A0A1J7IID7"/>
<feature type="signal peptide" evidence="1">
    <location>
        <begin position="1"/>
        <end position="17"/>
    </location>
</feature>
<evidence type="ECO:0008006" key="4">
    <source>
        <dbReference type="Google" id="ProtNLM"/>
    </source>
</evidence>
<proteinExistence type="predicted"/>
<name>A0A1J7IID7_9PEZI</name>
<dbReference type="Proteomes" id="UP000182658">
    <property type="component" value="Unassembled WGS sequence"/>
</dbReference>
<accession>A0A1J7IID7</accession>
<protein>
    <recommendedName>
        <fullName evidence="4">Cell wall protein</fullName>
    </recommendedName>
</protein>
<gene>
    <name evidence="2" type="ORF">CONLIGDRAFT_633564</name>
</gene>
<sequence>MKLFTVLVLALPSLILAKGHNSTSTTSQCKEIARLTSLMDLASNATKLASATHDNSTKASAIQAKASAAATTLATLQTNTTLTALCDVVFASEATKASCQTMAKLEKEAAKAANATASDKVKTKAAAQANELAALQGNATLTTFCAGLKTQETCQEMSQLQKTIARAANGTASSKNSTKTQLKADKAQAKLAEMQANATLLAACSELGVEGKNCPSSPFSLCTTPC</sequence>
<dbReference type="InParanoid" id="A0A1J7IID7"/>
<organism evidence="2 3">
    <name type="scientific">Coniochaeta ligniaria NRRL 30616</name>
    <dbReference type="NCBI Taxonomy" id="1408157"/>
    <lineage>
        <taxon>Eukaryota</taxon>
        <taxon>Fungi</taxon>
        <taxon>Dikarya</taxon>
        <taxon>Ascomycota</taxon>
        <taxon>Pezizomycotina</taxon>
        <taxon>Sordariomycetes</taxon>
        <taxon>Sordariomycetidae</taxon>
        <taxon>Coniochaetales</taxon>
        <taxon>Coniochaetaceae</taxon>
        <taxon>Coniochaeta</taxon>
    </lineage>
</organism>
<evidence type="ECO:0000256" key="1">
    <source>
        <dbReference type="SAM" id="SignalP"/>
    </source>
</evidence>
<feature type="non-terminal residue" evidence="2">
    <location>
        <position position="1"/>
    </location>
</feature>
<feature type="chain" id="PRO_5012904973" description="Cell wall protein" evidence="1">
    <location>
        <begin position="18"/>
        <end position="226"/>
    </location>
</feature>